<evidence type="ECO:0000256" key="6">
    <source>
        <dbReference type="ARBA" id="ARBA00022777"/>
    </source>
</evidence>
<dbReference type="InterPro" id="IPR036890">
    <property type="entry name" value="HATPase_C_sf"/>
</dbReference>
<evidence type="ECO:0000256" key="7">
    <source>
        <dbReference type="ARBA" id="ARBA00022840"/>
    </source>
</evidence>
<dbReference type="RefSeq" id="WP_407048895.1">
    <property type="nucleotide sequence ID" value="NZ_CP158568.1"/>
</dbReference>
<evidence type="ECO:0000256" key="3">
    <source>
        <dbReference type="ARBA" id="ARBA00022553"/>
    </source>
</evidence>
<dbReference type="Pfam" id="PF12974">
    <property type="entry name" value="Phosphonate-bd"/>
    <property type="match status" value="1"/>
</dbReference>
<keyword evidence="7" id="KW-0067">ATP-binding</keyword>
<evidence type="ECO:0000256" key="9">
    <source>
        <dbReference type="SAM" id="Phobius"/>
    </source>
</evidence>
<dbReference type="Gene3D" id="3.40.190.10">
    <property type="entry name" value="Periplasmic binding protein-like II"/>
    <property type="match status" value="1"/>
</dbReference>
<proteinExistence type="predicted"/>
<dbReference type="AlphaFoldDB" id="A0AAU7X9P6"/>
<feature type="transmembrane region" description="Helical" evidence="9">
    <location>
        <begin position="298"/>
        <end position="321"/>
    </location>
</feature>
<dbReference type="Gene3D" id="1.10.287.130">
    <property type="match status" value="1"/>
</dbReference>
<name>A0AAU7X9P6_9HYPH</name>
<accession>A0AAU7X9P6</accession>
<dbReference type="SUPFAM" id="SSF47384">
    <property type="entry name" value="Homodimeric domain of signal transducing histidine kinase"/>
    <property type="match status" value="1"/>
</dbReference>
<organism evidence="11">
    <name type="scientific">Methyloraptor flagellatus</name>
    <dbReference type="NCBI Taxonomy" id="3162530"/>
    <lineage>
        <taxon>Bacteria</taxon>
        <taxon>Pseudomonadati</taxon>
        <taxon>Pseudomonadota</taxon>
        <taxon>Alphaproteobacteria</taxon>
        <taxon>Hyphomicrobiales</taxon>
        <taxon>Ancalomicrobiaceae</taxon>
        <taxon>Methyloraptor</taxon>
    </lineage>
</organism>
<keyword evidence="5" id="KW-0547">Nucleotide-binding</keyword>
<keyword evidence="9" id="KW-1133">Transmembrane helix</keyword>
<keyword evidence="9" id="KW-0812">Transmembrane</keyword>
<comment type="catalytic activity">
    <reaction evidence="1">
        <text>ATP + protein L-histidine = ADP + protein N-phospho-L-histidine.</text>
        <dbReference type="EC" id="2.7.13.3"/>
    </reaction>
</comment>
<evidence type="ECO:0000313" key="11">
    <source>
        <dbReference type="EMBL" id="XBY43793.1"/>
    </source>
</evidence>
<dbReference type="PROSITE" id="PS50109">
    <property type="entry name" value="HIS_KIN"/>
    <property type="match status" value="1"/>
</dbReference>
<evidence type="ECO:0000256" key="5">
    <source>
        <dbReference type="ARBA" id="ARBA00022741"/>
    </source>
</evidence>
<evidence type="ECO:0000256" key="2">
    <source>
        <dbReference type="ARBA" id="ARBA00012438"/>
    </source>
</evidence>
<dbReference type="Pfam" id="PF00512">
    <property type="entry name" value="HisKA"/>
    <property type="match status" value="1"/>
</dbReference>
<dbReference type="InterPro" id="IPR003594">
    <property type="entry name" value="HATPase_dom"/>
</dbReference>
<protein>
    <recommendedName>
        <fullName evidence="2">histidine kinase</fullName>
        <ecNumber evidence="2">2.7.13.3</ecNumber>
    </recommendedName>
</protein>
<dbReference type="InterPro" id="IPR004358">
    <property type="entry name" value="Sig_transdc_His_kin-like_C"/>
</dbReference>
<keyword evidence="4" id="KW-0808">Transferase</keyword>
<keyword evidence="3" id="KW-0597">Phosphoprotein</keyword>
<evidence type="ECO:0000256" key="1">
    <source>
        <dbReference type="ARBA" id="ARBA00000085"/>
    </source>
</evidence>
<dbReference type="GO" id="GO:0005524">
    <property type="term" value="F:ATP binding"/>
    <property type="evidence" value="ECO:0007669"/>
    <property type="project" value="UniProtKB-KW"/>
</dbReference>
<keyword evidence="6" id="KW-0418">Kinase</keyword>
<dbReference type="SUPFAM" id="SSF55874">
    <property type="entry name" value="ATPase domain of HSP90 chaperone/DNA topoisomerase II/histidine kinase"/>
    <property type="match status" value="1"/>
</dbReference>
<sequence>MLAGSGFVAPAPADDRPVVRIGVLAYRGTEEAASRWAATVAELGRALPDRRFELVPGSAAFLTGAVASNRLDFVITNPGHYLELEIDYSAKAIATEQDMDGTSASEAVAAAVIVPARAEDLWQLTDLKGKRVAAVAPDAFGFRAVEREASERGLDLRADANMLFVGYPVDGVVAALRSGQADAGVVRSCVLEALIAEGRARADEFRVVGRRPSGTQRCHVSTRLYPGWPFVQVVQTSPGLGRDVARVLLAMQPREGDVVWTAPEDYQPVQDLYRTLKIGPYAPFSRLGMLDFAWANRYWAMLAATAALWWIIHVMRVAHLLRKRTAELQRAHELARLKGEQMEHTVRLSLMGEMASSLAHEINQPLAAIVSYARGCERRLASGTDLEGVRAGVERIAVQAERAGAIVKRMREFVRKNPSRQVPVDPAAVLADALALFEPTAAGRAVTIETDIPAALPTIRADRLQIEEVVLNLLQNALDAVSKQPDGRILVWSRVRDHVLDVGVTDNGAGVAPGAVPLLFEAFFTTKSEGLGLGLSLSRTIVEAHGGHLAVDIDTPGRTTFRFQLPLIEEHAGV</sequence>
<keyword evidence="8" id="KW-0902">Two-component regulatory system</keyword>
<evidence type="ECO:0000256" key="4">
    <source>
        <dbReference type="ARBA" id="ARBA00022679"/>
    </source>
</evidence>
<dbReference type="Gene3D" id="3.30.565.10">
    <property type="entry name" value="Histidine kinase-like ATPase, C-terminal domain"/>
    <property type="match status" value="1"/>
</dbReference>
<dbReference type="EMBL" id="CP158568">
    <property type="protein sequence ID" value="XBY43793.1"/>
    <property type="molecule type" value="Genomic_DNA"/>
</dbReference>
<dbReference type="SMART" id="SM00387">
    <property type="entry name" value="HATPase_c"/>
    <property type="match status" value="1"/>
</dbReference>
<dbReference type="SUPFAM" id="SSF53850">
    <property type="entry name" value="Periplasmic binding protein-like II"/>
    <property type="match status" value="1"/>
</dbReference>
<evidence type="ECO:0000256" key="8">
    <source>
        <dbReference type="ARBA" id="ARBA00023012"/>
    </source>
</evidence>
<dbReference type="GO" id="GO:0000155">
    <property type="term" value="F:phosphorelay sensor kinase activity"/>
    <property type="evidence" value="ECO:0007669"/>
    <property type="project" value="InterPro"/>
</dbReference>
<reference evidence="11" key="1">
    <citation type="submission" date="2024-06" db="EMBL/GenBank/DDBJ databases">
        <title>Methylostella associata gen. nov., sp. nov., a novel Ancalomicrobiaceae-affiliated facultatively methylotrophic bacteria that feed on methanotrophs of the genus Methylococcus.</title>
        <authorList>
            <person name="Saltykova V."/>
            <person name="Danilova O.V."/>
            <person name="Oshkin I.Y."/>
            <person name="Belova S.E."/>
            <person name="Pimenov N.V."/>
            <person name="Dedysh S.N."/>
        </authorList>
    </citation>
    <scope>NUCLEOTIDE SEQUENCE</scope>
    <source>
        <strain evidence="11">S20</strain>
    </source>
</reference>
<dbReference type="CDD" id="cd00082">
    <property type="entry name" value="HisKA"/>
    <property type="match status" value="1"/>
</dbReference>
<dbReference type="PANTHER" id="PTHR43065">
    <property type="entry name" value="SENSOR HISTIDINE KINASE"/>
    <property type="match status" value="1"/>
</dbReference>
<gene>
    <name evidence="11" type="ORF">ABS361_17195</name>
</gene>
<dbReference type="Pfam" id="PF02518">
    <property type="entry name" value="HATPase_c"/>
    <property type="match status" value="1"/>
</dbReference>
<feature type="domain" description="Histidine kinase" evidence="10">
    <location>
        <begin position="357"/>
        <end position="569"/>
    </location>
</feature>
<dbReference type="InterPro" id="IPR005467">
    <property type="entry name" value="His_kinase_dom"/>
</dbReference>
<dbReference type="InterPro" id="IPR003661">
    <property type="entry name" value="HisK_dim/P_dom"/>
</dbReference>
<dbReference type="PANTHER" id="PTHR43065:SF10">
    <property type="entry name" value="PEROXIDE STRESS-ACTIVATED HISTIDINE KINASE MAK3"/>
    <property type="match status" value="1"/>
</dbReference>
<dbReference type="SMART" id="SM00388">
    <property type="entry name" value="HisKA"/>
    <property type="match status" value="1"/>
</dbReference>
<dbReference type="EC" id="2.7.13.3" evidence="2"/>
<dbReference type="InterPro" id="IPR036097">
    <property type="entry name" value="HisK_dim/P_sf"/>
</dbReference>
<evidence type="ECO:0000259" key="10">
    <source>
        <dbReference type="PROSITE" id="PS50109"/>
    </source>
</evidence>
<keyword evidence="9" id="KW-0472">Membrane</keyword>
<dbReference type="PRINTS" id="PR00344">
    <property type="entry name" value="BCTRLSENSOR"/>
</dbReference>
<dbReference type="KEGG" id="mflg:ABS361_17195"/>